<dbReference type="PANTHER" id="PTHR10978">
    <property type="entry name" value="SUCCINATE DEHYDROGENASE CYTOCHROME B560 SUBUNIT"/>
    <property type="match status" value="1"/>
</dbReference>
<evidence type="ECO:0008006" key="11">
    <source>
        <dbReference type="Google" id="ProtNLM"/>
    </source>
</evidence>
<keyword evidence="10" id="KW-1185">Reference proteome</keyword>
<dbReference type="Proteomes" id="UP000053237">
    <property type="component" value="Unassembled WGS sequence"/>
</dbReference>
<evidence type="ECO:0000256" key="3">
    <source>
        <dbReference type="ARBA" id="ARBA00022692"/>
    </source>
</evidence>
<keyword evidence="6" id="KW-0408">Iron</keyword>
<dbReference type="InterPro" id="IPR034804">
    <property type="entry name" value="SQR/QFR_C/D"/>
</dbReference>
<proteinExistence type="predicted"/>
<dbReference type="GO" id="GO:0005739">
    <property type="term" value="C:mitochondrion"/>
    <property type="evidence" value="ECO:0007669"/>
    <property type="project" value="GOC"/>
</dbReference>
<dbReference type="AlphaFoldDB" id="A0A024GKY8"/>
<dbReference type="GO" id="GO:0006099">
    <property type="term" value="P:tricarboxylic acid cycle"/>
    <property type="evidence" value="ECO:0007669"/>
    <property type="project" value="InterPro"/>
</dbReference>
<dbReference type="STRING" id="65357.A0A024GKY8"/>
<evidence type="ECO:0000313" key="10">
    <source>
        <dbReference type="Proteomes" id="UP000053237"/>
    </source>
</evidence>
<dbReference type="InterPro" id="IPR000701">
    <property type="entry name" value="SuccDH_FuR_B_TM-su"/>
</dbReference>
<dbReference type="InterPro" id="IPR014314">
    <property type="entry name" value="Succ_DH_cytb556"/>
</dbReference>
<sequence length="170" mass="18290">MQRMRLSGVKTCNIPSPLRQLAMSTSTASSPSSYTQRQARLGRPVSPHVQIYAMPITAVSSITNRITGVGLSVGFLAASSYALVGGDVPSLIYSAQVSIPAFTPLSKLLVAFPISYHTLAAIRHMVWDKRPELINNKDSPRSSYALFSASVVIALSASMYTIPQKESDSD</sequence>
<evidence type="ECO:0000313" key="9">
    <source>
        <dbReference type="EMBL" id="CCI47384.1"/>
    </source>
</evidence>
<dbReference type="NCBIfam" id="TIGR02970">
    <property type="entry name" value="succ_dehyd_cytB"/>
    <property type="match status" value="1"/>
</dbReference>
<protein>
    <recommendedName>
        <fullName evidence="11">Succinate dehydrogenase cytochrome b560 subunit, mitochondrial</fullName>
    </recommendedName>
</protein>
<accession>A0A024GKY8</accession>
<evidence type="ECO:0000256" key="7">
    <source>
        <dbReference type="ARBA" id="ARBA00023136"/>
    </source>
</evidence>
<feature type="transmembrane region" description="Helical" evidence="8">
    <location>
        <begin position="143"/>
        <end position="162"/>
    </location>
</feature>
<dbReference type="GO" id="GO:0016020">
    <property type="term" value="C:membrane"/>
    <property type="evidence" value="ECO:0007669"/>
    <property type="project" value="UniProtKB-SubCell"/>
</dbReference>
<keyword evidence="7 8" id="KW-0472">Membrane</keyword>
<dbReference type="SUPFAM" id="SSF81343">
    <property type="entry name" value="Fumarate reductase respiratory complex transmembrane subunits"/>
    <property type="match status" value="1"/>
</dbReference>
<evidence type="ECO:0000256" key="6">
    <source>
        <dbReference type="ARBA" id="ARBA00023004"/>
    </source>
</evidence>
<dbReference type="OrthoDB" id="588261at2759"/>
<keyword evidence="3 8" id="KW-0812">Transmembrane</keyword>
<dbReference type="GO" id="GO:0009055">
    <property type="term" value="F:electron transfer activity"/>
    <property type="evidence" value="ECO:0007669"/>
    <property type="project" value="InterPro"/>
</dbReference>
<dbReference type="PANTHER" id="PTHR10978:SF5">
    <property type="entry name" value="SUCCINATE DEHYDROGENASE CYTOCHROME B560 SUBUNIT, MITOCHONDRIAL"/>
    <property type="match status" value="1"/>
</dbReference>
<feature type="transmembrane region" description="Helical" evidence="8">
    <location>
        <begin position="66"/>
        <end position="84"/>
    </location>
</feature>
<comment type="caution">
    <text evidence="9">The sequence shown here is derived from an EMBL/GenBank/DDBJ whole genome shotgun (WGS) entry which is preliminary data.</text>
</comment>
<comment type="subcellular location">
    <subcellularLocation>
        <location evidence="1">Membrane</location>
    </subcellularLocation>
</comment>
<keyword evidence="2" id="KW-0349">Heme</keyword>
<keyword evidence="5 8" id="KW-1133">Transmembrane helix</keyword>
<dbReference type="CDD" id="cd03499">
    <property type="entry name" value="SQR_TypeC_SdhC"/>
    <property type="match status" value="1"/>
</dbReference>
<keyword evidence="4" id="KW-0479">Metal-binding</keyword>
<dbReference type="InParanoid" id="A0A024GKY8"/>
<dbReference type="Gene3D" id="1.20.1300.10">
    <property type="entry name" value="Fumarate reductase/succinate dehydrogenase, transmembrane subunit"/>
    <property type="match status" value="1"/>
</dbReference>
<evidence type="ECO:0000256" key="4">
    <source>
        <dbReference type="ARBA" id="ARBA00022723"/>
    </source>
</evidence>
<evidence type="ECO:0000256" key="2">
    <source>
        <dbReference type="ARBA" id="ARBA00022617"/>
    </source>
</evidence>
<feature type="transmembrane region" description="Helical" evidence="8">
    <location>
        <begin position="104"/>
        <end position="122"/>
    </location>
</feature>
<organism evidence="9 10">
    <name type="scientific">Albugo candida</name>
    <dbReference type="NCBI Taxonomy" id="65357"/>
    <lineage>
        <taxon>Eukaryota</taxon>
        <taxon>Sar</taxon>
        <taxon>Stramenopiles</taxon>
        <taxon>Oomycota</taxon>
        <taxon>Peronosporomycetes</taxon>
        <taxon>Albuginales</taxon>
        <taxon>Albuginaceae</taxon>
        <taxon>Albugo</taxon>
    </lineage>
</organism>
<dbReference type="EMBL" id="CAIX01000168">
    <property type="protein sequence ID" value="CCI47384.1"/>
    <property type="molecule type" value="Genomic_DNA"/>
</dbReference>
<evidence type="ECO:0000256" key="5">
    <source>
        <dbReference type="ARBA" id="ARBA00022989"/>
    </source>
</evidence>
<evidence type="ECO:0000256" key="8">
    <source>
        <dbReference type="SAM" id="Phobius"/>
    </source>
</evidence>
<gene>
    <name evidence="9" type="ORF">BN9_083910</name>
</gene>
<dbReference type="Pfam" id="PF01127">
    <property type="entry name" value="Sdh_cyt"/>
    <property type="match status" value="1"/>
</dbReference>
<dbReference type="GO" id="GO:0006121">
    <property type="term" value="P:mitochondrial electron transport, succinate to ubiquinone"/>
    <property type="evidence" value="ECO:0007669"/>
    <property type="project" value="TreeGrafter"/>
</dbReference>
<evidence type="ECO:0000256" key="1">
    <source>
        <dbReference type="ARBA" id="ARBA00004370"/>
    </source>
</evidence>
<name>A0A024GKY8_9STRA</name>
<dbReference type="GO" id="GO:0046872">
    <property type="term" value="F:metal ion binding"/>
    <property type="evidence" value="ECO:0007669"/>
    <property type="project" value="UniProtKB-KW"/>
</dbReference>
<reference evidence="9 10" key="1">
    <citation type="submission" date="2012-05" db="EMBL/GenBank/DDBJ databases">
        <title>Recombination and specialization in a pathogen metapopulation.</title>
        <authorList>
            <person name="Gardiner A."/>
            <person name="Kemen E."/>
            <person name="Schultz-Larsen T."/>
            <person name="MacLean D."/>
            <person name="Van Oosterhout C."/>
            <person name="Jones J.D.G."/>
        </authorList>
    </citation>
    <scope>NUCLEOTIDE SEQUENCE [LARGE SCALE GENOMIC DNA]</scope>
    <source>
        <strain evidence="9 10">Ac Nc2</strain>
    </source>
</reference>